<gene>
    <name evidence="1" type="ORF">MPOCJGCO_3902</name>
</gene>
<reference evidence="1" key="1">
    <citation type="journal article" date="2021" name="Front. Microbiol.">
        <title>Comprehensive Comparative Genomics and Phenotyping of Methylobacterium Species.</title>
        <authorList>
            <person name="Alessa O."/>
            <person name="Ogura Y."/>
            <person name="Fujitani Y."/>
            <person name="Takami H."/>
            <person name="Hayashi T."/>
            <person name="Sahin N."/>
            <person name="Tani A."/>
        </authorList>
    </citation>
    <scope>NUCLEOTIDE SEQUENCE</scope>
    <source>
        <strain evidence="1">DSM 23632</strain>
    </source>
</reference>
<dbReference type="Proteomes" id="UP001055057">
    <property type="component" value="Unassembled WGS sequence"/>
</dbReference>
<accession>A0ABQ4U4T3</accession>
<name>A0ABQ4U4T3_9HYPH</name>
<protein>
    <submittedName>
        <fullName evidence="1">Uncharacterized protein</fullName>
    </submittedName>
</protein>
<reference evidence="1" key="2">
    <citation type="submission" date="2021-08" db="EMBL/GenBank/DDBJ databases">
        <authorList>
            <person name="Tani A."/>
            <person name="Ola A."/>
            <person name="Ogura Y."/>
            <person name="Katsura K."/>
            <person name="Hayashi T."/>
        </authorList>
    </citation>
    <scope>NUCLEOTIDE SEQUENCE</scope>
    <source>
        <strain evidence="1">DSM 23632</strain>
    </source>
</reference>
<evidence type="ECO:0000313" key="2">
    <source>
        <dbReference type="Proteomes" id="UP001055057"/>
    </source>
</evidence>
<comment type="caution">
    <text evidence="1">The sequence shown here is derived from an EMBL/GenBank/DDBJ whole genome shotgun (WGS) entry which is preliminary data.</text>
</comment>
<evidence type="ECO:0000313" key="1">
    <source>
        <dbReference type="EMBL" id="GJE61776.1"/>
    </source>
</evidence>
<proteinExistence type="predicted"/>
<dbReference type="EMBL" id="BPRB01000243">
    <property type="protein sequence ID" value="GJE61776.1"/>
    <property type="molecule type" value="Genomic_DNA"/>
</dbReference>
<keyword evidence="2" id="KW-1185">Reference proteome</keyword>
<sequence length="85" mass="9262">MSDHMPYGNTAVRSGHFLAHIADALDVPPSAFHEPCADRDAVRQLAQMAETALLTLVQDHLHRSDPEGRARFVETVKAMAGNANL</sequence>
<organism evidence="1 2">
    <name type="scientific">Methylobacterium trifolii</name>
    <dbReference type="NCBI Taxonomy" id="1003092"/>
    <lineage>
        <taxon>Bacteria</taxon>
        <taxon>Pseudomonadati</taxon>
        <taxon>Pseudomonadota</taxon>
        <taxon>Alphaproteobacteria</taxon>
        <taxon>Hyphomicrobiales</taxon>
        <taxon>Methylobacteriaceae</taxon>
        <taxon>Methylobacterium</taxon>
    </lineage>
</organism>